<reference evidence="1 2" key="1">
    <citation type="journal article" date="2015" name="Mol. Biochem. Parasitol.">
        <title>Identification of polymorphic genes for use in assemblage B genotyping assays through comparative genomics of multiple assemblage B Giardia duodenalis isolates.</title>
        <authorList>
            <person name="Wielinga C."/>
            <person name="Thompson R.C."/>
            <person name="Monis P."/>
            <person name="Ryan U."/>
        </authorList>
    </citation>
    <scope>NUCLEOTIDE SEQUENCE [LARGE SCALE GENOMIC DNA]</scope>
    <source>
        <strain evidence="1 2">BAH15c1</strain>
    </source>
</reference>
<dbReference type="Proteomes" id="UP000070089">
    <property type="component" value="Unassembled WGS sequence"/>
</dbReference>
<proteinExistence type="predicted"/>
<sequence length="85" mass="9413">MEWKVMGGPAPANLGSARPSDIINESGVQSGYTTCLFMEHAAMQEDRARYCIPFVWPPITLLIQSNPISLTCIKQSYVRAKHSNS</sequence>
<dbReference type="VEuPathDB" id="GiardiaDB:QR46_0584"/>
<name>A0A132NZ94_GIAIN</name>
<evidence type="ECO:0000313" key="1">
    <source>
        <dbReference type="EMBL" id="KWX15384.1"/>
    </source>
</evidence>
<comment type="caution">
    <text evidence="1">The sequence shown here is derived from an EMBL/GenBank/DDBJ whole genome shotgun (WGS) entry which is preliminary data.</text>
</comment>
<evidence type="ECO:0000313" key="2">
    <source>
        <dbReference type="Proteomes" id="UP000070089"/>
    </source>
</evidence>
<organism evidence="1 2">
    <name type="scientific">Giardia duodenalis assemblage B</name>
    <dbReference type="NCBI Taxonomy" id="1394984"/>
    <lineage>
        <taxon>Eukaryota</taxon>
        <taxon>Metamonada</taxon>
        <taxon>Diplomonadida</taxon>
        <taxon>Hexamitidae</taxon>
        <taxon>Giardiinae</taxon>
        <taxon>Giardia</taxon>
    </lineage>
</organism>
<gene>
    <name evidence="1" type="ORF">QR46_0584</name>
</gene>
<dbReference type="AlphaFoldDB" id="A0A132NZ94"/>
<protein>
    <submittedName>
        <fullName evidence="1">Permease</fullName>
    </submittedName>
</protein>
<dbReference type="EMBL" id="JXTI01000009">
    <property type="protein sequence ID" value="KWX15384.1"/>
    <property type="molecule type" value="Genomic_DNA"/>
</dbReference>
<accession>A0A132NZ94</accession>